<feature type="region of interest" description="Disordered" evidence="8">
    <location>
        <begin position="579"/>
        <end position="599"/>
    </location>
</feature>
<dbReference type="GO" id="GO:0016020">
    <property type="term" value="C:membrane"/>
    <property type="evidence" value="ECO:0007669"/>
    <property type="project" value="UniProtKB-SubCell"/>
</dbReference>
<sequence>MASNFDVLQLTEVNSANNPEVETSASLPPLPMLSISRVFKQTRVKDFHSQILDFNALEDAMDKHDMDLIKHQLLCNCPLQPENSMRYMRQGESNPLSDPEKSESTGKNLDLLCLASTYGRTDIVYILLNRLKQENIEPEELFDLTYSLHQACRLNNKDIVEKLLKEGATPWEKDEYGFSAMHYAAFSGSLEVLMILIENNGSIHARTDDERTPLHLAARKGYSTVVEFLLCNKASTHVKDVYQCTPLHYACASGVDNVVLLLLRNKCPVDQTNFEGETGLYIAATKGRASIIPILISFGASIDVRCRENLRTPLMVASEHGHVSTIMELVTSGASFHCTDSKRNSALEIALDNGRDSAAALLILRESPYMDYVHEYIRTQEYALCKVVKQKLLKSTAALLDRMVIPDDGSTSQFKVMLKYLDTDISNNLPGESGFLYSKPYFVKLIADNRLEDLAYHGTVRLYVKQQMNKFGRYFLFYKTVLFLLFLFSMFTSFVVVAGQENPNEYRLDAISVLRGLAEFYVVCFWFSNVITEITEIVEIMKRTSLYLKHKRELVARLSTKQQAEEKYASMFSSPHMMFKSSPEADDDPPPEDSQSKPDQSLYKMKDMTFREKLAHFLSNIFITRFLIDYFSDNFNWFDQGGLISLFITVILRGLSSPIQWIFMPVTFVLNCMRIFKLFNVYYSFGTYIRILASVTFFEIPPFLLFFWWTLFVFSGAYFVSLRLPVSWTCPNATDCRLDALNPSMYSEGYDDRVWYSALLGLRVLLEQSPVFADNYIVRLNWFSVFIFLVFVFITSVIYLNLLIAQLTDRYSKVKKVALKVVAWYRLNFIIQSQDTSLIARFYNFRHKQRTEYVSITTRKLKKYYGVDGIDEFVERGSLSSRDYLPEVDNEQLLQHQRYSSRIHELNENALMRDSTELRRQIAQNNEKLDNLATDMNTRYSSLNTKMDDITRLLTSLINKPQ</sequence>
<feature type="transmembrane region" description="Helical" evidence="9">
    <location>
        <begin position="691"/>
        <end position="719"/>
    </location>
</feature>
<evidence type="ECO:0000313" key="11">
    <source>
        <dbReference type="EMBL" id="KAI6657258.1"/>
    </source>
</evidence>
<dbReference type="Pfam" id="PF00520">
    <property type="entry name" value="Ion_trans"/>
    <property type="match status" value="1"/>
</dbReference>
<accession>A0AAV7K811</accession>
<dbReference type="Proteomes" id="UP001165289">
    <property type="component" value="Unassembled WGS sequence"/>
</dbReference>
<evidence type="ECO:0000256" key="9">
    <source>
        <dbReference type="SAM" id="Phobius"/>
    </source>
</evidence>
<evidence type="ECO:0000256" key="2">
    <source>
        <dbReference type="ARBA" id="ARBA00022692"/>
    </source>
</evidence>
<dbReference type="PROSITE" id="PS50297">
    <property type="entry name" value="ANK_REP_REGION"/>
    <property type="match status" value="3"/>
</dbReference>
<dbReference type="InterPro" id="IPR002110">
    <property type="entry name" value="Ankyrin_rpt"/>
</dbReference>
<dbReference type="GO" id="GO:0005216">
    <property type="term" value="F:monoatomic ion channel activity"/>
    <property type="evidence" value="ECO:0007669"/>
    <property type="project" value="InterPro"/>
</dbReference>
<gene>
    <name evidence="11" type="ORF">LOD99_5</name>
</gene>
<evidence type="ECO:0000313" key="12">
    <source>
        <dbReference type="Proteomes" id="UP001165289"/>
    </source>
</evidence>
<dbReference type="InterPro" id="IPR005821">
    <property type="entry name" value="Ion_trans_dom"/>
</dbReference>
<feature type="repeat" description="ANK" evidence="7">
    <location>
        <begin position="209"/>
        <end position="241"/>
    </location>
</feature>
<reference evidence="11 12" key="1">
    <citation type="journal article" date="2023" name="BMC Biol.">
        <title>The compact genome of the sponge Oopsacas minuta (Hexactinellida) is lacking key metazoan core genes.</title>
        <authorList>
            <person name="Santini S."/>
            <person name="Schenkelaars Q."/>
            <person name="Jourda C."/>
            <person name="Duchesne M."/>
            <person name="Belahbib H."/>
            <person name="Rocher C."/>
            <person name="Selva M."/>
            <person name="Riesgo A."/>
            <person name="Vervoort M."/>
            <person name="Leys S.P."/>
            <person name="Kodjabachian L."/>
            <person name="Le Bivic A."/>
            <person name="Borchiellini C."/>
            <person name="Claverie J.M."/>
            <person name="Renard E."/>
        </authorList>
    </citation>
    <scope>NUCLEOTIDE SEQUENCE [LARGE SCALE GENOMIC DNA]</scope>
    <source>
        <strain evidence="11">SPO-2</strain>
    </source>
</reference>
<feature type="repeat" description="ANK" evidence="7">
    <location>
        <begin position="176"/>
        <end position="208"/>
    </location>
</feature>
<evidence type="ECO:0000259" key="10">
    <source>
        <dbReference type="Pfam" id="PF00520"/>
    </source>
</evidence>
<dbReference type="SMART" id="SM00248">
    <property type="entry name" value="ANK"/>
    <property type="match status" value="8"/>
</dbReference>
<dbReference type="InterPro" id="IPR036770">
    <property type="entry name" value="Ankyrin_rpt-contain_sf"/>
</dbReference>
<feature type="repeat" description="ANK" evidence="7">
    <location>
        <begin position="309"/>
        <end position="341"/>
    </location>
</feature>
<keyword evidence="12" id="KW-1185">Reference proteome</keyword>
<dbReference type="Gene3D" id="1.25.40.20">
    <property type="entry name" value="Ankyrin repeat-containing domain"/>
    <property type="match status" value="1"/>
</dbReference>
<comment type="subcellular location">
    <subcellularLocation>
        <location evidence="1">Membrane</location>
        <topology evidence="1">Multi-pass membrane protein</topology>
    </subcellularLocation>
</comment>
<evidence type="ECO:0000256" key="4">
    <source>
        <dbReference type="ARBA" id="ARBA00022989"/>
    </source>
</evidence>
<protein>
    <recommendedName>
        <fullName evidence="10">Ion transport domain-containing protein</fullName>
    </recommendedName>
</protein>
<keyword evidence="5 7" id="KW-0040">ANK repeat</keyword>
<evidence type="ECO:0000256" key="5">
    <source>
        <dbReference type="ARBA" id="ARBA00023043"/>
    </source>
</evidence>
<evidence type="ECO:0000256" key="6">
    <source>
        <dbReference type="ARBA" id="ARBA00023136"/>
    </source>
</evidence>
<feature type="repeat" description="ANK" evidence="7">
    <location>
        <begin position="275"/>
        <end position="307"/>
    </location>
</feature>
<dbReference type="Pfam" id="PF12796">
    <property type="entry name" value="Ank_2"/>
    <property type="match status" value="2"/>
</dbReference>
<evidence type="ECO:0000256" key="7">
    <source>
        <dbReference type="PROSITE-ProRule" id="PRU00023"/>
    </source>
</evidence>
<name>A0AAV7K811_9METZ</name>
<evidence type="ECO:0000256" key="8">
    <source>
        <dbReference type="SAM" id="MobiDB-lite"/>
    </source>
</evidence>
<dbReference type="SUPFAM" id="SSF48403">
    <property type="entry name" value="Ankyrin repeat"/>
    <property type="match status" value="1"/>
</dbReference>
<dbReference type="Pfam" id="PF00023">
    <property type="entry name" value="Ank"/>
    <property type="match status" value="1"/>
</dbReference>
<keyword evidence="6 9" id="KW-0472">Membrane</keyword>
<evidence type="ECO:0000256" key="1">
    <source>
        <dbReference type="ARBA" id="ARBA00004141"/>
    </source>
</evidence>
<feature type="transmembrane region" description="Helical" evidence="9">
    <location>
        <begin position="614"/>
        <end position="631"/>
    </location>
</feature>
<dbReference type="PANTHER" id="PTHR24161:SF119">
    <property type="entry name" value="ANKYRIN REPEAT DOMAIN 44"/>
    <property type="match status" value="1"/>
</dbReference>
<proteinExistence type="predicted"/>
<feature type="domain" description="Ion transport" evidence="10">
    <location>
        <begin position="621"/>
        <end position="816"/>
    </location>
</feature>
<comment type="caution">
    <text evidence="11">The sequence shown here is derived from an EMBL/GenBank/DDBJ whole genome shotgun (WGS) entry which is preliminary data.</text>
</comment>
<feature type="transmembrane region" description="Helical" evidence="9">
    <location>
        <begin position="643"/>
        <end position="670"/>
    </location>
</feature>
<dbReference type="PROSITE" id="PS50088">
    <property type="entry name" value="ANK_REPEAT"/>
    <property type="match status" value="4"/>
</dbReference>
<organism evidence="11 12">
    <name type="scientific">Oopsacas minuta</name>
    <dbReference type="NCBI Taxonomy" id="111878"/>
    <lineage>
        <taxon>Eukaryota</taxon>
        <taxon>Metazoa</taxon>
        <taxon>Porifera</taxon>
        <taxon>Hexactinellida</taxon>
        <taxon>Hexasterophora</taxon>
        <taxon>Lyssacinosida</taxon>
        <taxon>Leucopsacidae</taxon>
        <taxon>Oopsacas</taxon>
    </lineage>
</organism>
<dbReference type="PANTHER" id="PTHR24161">
    <property type="entry name" value="ANK_REP_REGION DOMAIN-CONTAINING PROTEIN-RELATED"/>
    <property type="match status" value="1"/>
</dbReference>
<evidence type="ECO:0000256" key="3">
    <source>
        <dbReference type="ARBA" id="ARBA00022737"/>
    </source>
</evidence>
<keyword evidence="4 9" id="KW-1133">Transmembrane helix</keyword>
<keyword evidence="2 9" id="KW-0812">Transmembrane</keyword>
<dbReference type="AlphaFoldDB" id="A0AAV7K811"/>
<dbReference type="EMBL" id="JAKMXF010000111">
    <property type="protein sequence ID" value="KAI6657258.1"/>
    <property type="molecule type" value="Genomic_DNA"/>
</dbReference>
<keyword evidence="3" id="KW-0677">Repeat</keyword>
<feature type="transmembrane region" description="Helical" evidence="9">
    <location>
        <begin position="475"/>
        <end position="500"/>
    </location>
</feature>
<feature type="transmembrane region" description="Helical" evidence="9">
    <location>
        <begin position="782"/>
        <end position="805"/>
    </location>
</feature>